<dbReference type="RefSeq" id="WP_282300915.1">
    <property type="nucleotide sequence ID" value="NZ_CP124616.1"/>
</dbReference>
<sequence>MRRRLLAAVAAVLLPQAALADPLPIEFLPPNIAPRDLCNAPDTGAGEVNTEQGTGDLVLTDALRVQFIDQDIRRLQREDAARWFDFIDALISWQARLDSDFAGVDETFARITLHLRARKMDELRARNLIPQLRARVGELTNNQRLALARYYEDGVGVPVDMAFAQEMLREAAFGGNARALTQIARLQLRGELLEGWDAPMDLTVTMALGGMLGELNPGVCQRAERIAQEYLKGDLVVANADIAQAWRRFAADMGGAEAAWRVVEYHLNADGARKDIEEMRHYLARARELGVAPDDRQTSLLLASGAITEDDLERILGFNHDQDRRRVQRSLIPHLELGLKINGLVVNKDSLRLQYLREQALMPEAPGFVFTDLARELIERIGRWKAEPEAMDLLEEAVRRGDENGMQMLAEMLVRYRDDPRRLNRAENLLLETVSRFGMASSMQKLDALYRCQVVDAPRLPEAELWAANYRATHDAEVELSAGDALTLSPFRSPERIARLQTHALMGRTQARAEMGQRMQSNPLVSDRALRLWSERIGRSDKALESFGRMELDLAQSPAEWDLALEFFRRVYLNNGVTSALDLSVALLEDSARDPEIAKEILHLLTMAGMRGEGASIRLKSRVMAENTGPAAFMASAARVYEEFKDVIEDRGDFLALMFAIPFVSQDKADDYIDRAVSLMNCGNKDADELSDAYALRFDPTLSHHWRRITLHFEGGHLLSRLRLTNEQMAYFDKGRAPTPQEVVARTRADGDPAADLRLFDLTANPDLPSYDPALAAERLVALLDRAEGQALLPLLHRYRTAPEPVRQAASAARDMDDIYRKAAEAGDTQASYDYGMLLRDRAKAPADLGRALHWLQMAAEGGHDEAMVELGFALGLGLGAPRDAKAALDWLRRAQSASNPRAADLARLIGATVEP</sequence>
<evidence type="ECO:0000313" key="3">
    <source>
        <dbReference type="Proteomes" id="UP001241605"/>
    </source>
</evidence>
<reference evidence="2 3" key="1">
    <citation type="submission" date="2023-05" db="EMBL/GenBank/DDBJ databases">
        <title>YMD87, complete Genome.</title>
        <authorList>
            <person name="Zhang J."/>
            <person name="Xu X."/>
        </authorList>
    </citation>
    <scope>NUCLEOTIDE SEQUENCE [LARGE SCALE GENOMIC DNA]</scope>
    <source>
        <strain evidence="2 3">YMD87</strain>
    </source>
</reference>
<dbReference type="InterPro" id="IPR050767">
    <property type="entry name" value="Sel1_AlgK"/>
</dbReference>
<proteinExistence type="predicted"/>
<feature type="chain" id="PRO_5045308108" description="Sel1 repeat family protein" evidence="1">
    <location>
        <begin position="21"/>
        <end position="916"/>
    </location>
</feature>
<dbReference type="InterPro" id="IPR011990">
    <property type="entry name" value="TPR-like_helical_dom_sf"/>
</dbReference>
<dbReference type="SMART" id="SM00671">
    <property type="entry name" value="SEL1"/>
    <property type="match status" value="4"/>
</dbReference>
<evidence type="ECO:0008006" key="4">
    <source>
        <dbReference type="Google" id="ProtNLM"/>
    </source>
</evidence>
<evidence type="ECO:0000313" key="2">
    <source>
        <dbReference type="EMBL" id="WGW04285.1"/>
    </source>
</evidence>
<evidence type="ECO:0000256" key="1">
    <source>
        <dbReference type="SAM" id="SignalP"/>
    </source>
</evidence>
<dbReference type="Proteomes" id="UP001241605">
    <property type="component" value="Chromosome"/>
</dbReference>
<dbReference type="Gene3D" id="1.25.40.10">
    <property type="entry name" value="Tetratricopeptide repeat domain"/>
    <property type="match status" value="2"/>
</dbReference>
<gene>
    <name evidence="2" type="ORF">QF118_01730</name>
</gene>
<accession>A0ABY8QID2</accession>
<dbReference type="SUPFAM" id="SSF81901">
    <property type="entry name" value="HCP-like"/>
    <property type="match status" value="2"/>
</dbReference>
<name>A0ABY8QID2_9RHOB</name>
<keyword evidence="3" id="KW-1185">Reference proteome</keyword>
<dbReference type="InterPro" id="IPR006597">
    <property type="entry name" value="Sel1-like"/>
</dbReference>
<organism evidence="2 3">
    <name type="scientific">Tropicibacter oceani</name>
    <dbReference type="NCBI Taxonomy" id="3058420"/>
    <lineage>
        <taxon>Bacteria</taxon>
        <taxon>Pseudomonadati</taxon>
        <taxon>Pseudomonadota</taxon>
        <taxon>Alphaproteobacteria</taxon>
        <taxon>Rhodobacterales</taxon>
        <taxon>Roseobacteraceae</taxon>
        <taxon>Tropicibacter</taxon>
    </lineage>
</organism>
<dbReference type="PANTHER" id="PTHR11102">
    <property type="entry name" value="SEL-1-LIKE PROTEIN"/>
    <property type="match status" value="1"/>
</dbReference>
<feature type="signal peptide" evidence="1">
    <location>
        <begin position="1"/>
        <end position="20"/>
    </location>
</feature>
<dbReference type="PANTHER" id="PTHR11102:SF160">
    <property type="entry name" value="ERAD-ASSOCIATED E3 UBIQUITIN-PROTEIN LIGASE COMPONENT HRD3"/>
    <property type="match status" value="1"/>
</dbReference>
<dbReference type="Pfam" id="PF08238">
    <property type="entry name" value="Sel1"/>
    <property type="match status" value="4"/>
</dbReference>
<keyword evidence="1" id="KW-0732">Signal</keyword>
<protein>
    <recommendedName>
        <fullName evidence="4">Sel1 repeat family protein</fullName>
    </recommendedName>
</protein>
<dbReference type="EMBL" id="CP124616">
    <property type="protein sequence ID" value="WGW04285.1"/>
    <property type="molecule type" value="Genomic_DNA"/>
</dbReference>